<evidence type="ECO:0000313" key="3">
    <source>
        <dbReference type="Proteomes" id="UP001189429"/>
    </source>
</evidence>
<comment type="caution">
    <text evidence="2">The sequence shown here is derived from an EMBL/GenBank/DDBJ whole genome shotgun (WGS) entry which is preliminary data.</text>
</comment>
<organism evidence="2 3">
    <name type="scientific">Prorocentrum cordatum</name>
    <dbReference type="NCBI Taxonomy" id="2364126"/>
    <lineage>
        <taxon>Eukaryota</taxon>
        <taxon>Sar</taxon>
        <taxon>Alveolata</taxon>
        <taxon>Dinophyceae</taxon>
        <taxon>Prorocentrales</taxon>
        <taxon>Prorocentraceae</taxon>
        <taxon>Prorocentrum</taxon>
    </lineage>
</organism>
<gene>
    <name evidence="2" type="ORF">PCOR1329_LOCUS63691</name>
</gene>
<evidence type="ECO:0000256" key="1">
    <source>
        <dbReference type="SAM" id="SignalP"/>
    </source>
</evidence>
<proteinExistence type="predicted"/>
<feature type="signal peptide" evidence="1">
    <location>
        <begin position="1"/>
        <end position="30"/>
    </location>
</feature>
<protein>
    <submittedName>
        <fullName evidence="2">Uncharacterized protein</fullName>
    </submittedName>
</protein>
<reference evidence="2" key="1">
    <citation type="submission" date="2023-10" db="EMBL/GenBank/DDBJ databases">
        <authorList>
            <person name="Chen Y."/>
            <person name="Shah S."/>
            <person name="Dougan E. K."/>
            <person name="Thang M."/>
            <person name="Chan C."/>
        </authorList>
    </citation>
    <scope>NUCLEOTIDE SEQUENCE [LARGE SCALE GENOMIC DNA]</scope>
</reference>
<dbReference type="Proteomes" id="UP001189429">
    <property type="component" value="Unassembled WGS sequence"/>
</dbReference>
<dbReference type="EMBL" id="CAUYUJ010018093">
    <property type="protein sequence ID" value="CAK0880593.1"/>
    <property type="molecule type" value="Genomic_DNA"/>
</dbReference>
<sequence>MCRWEGSPSRLGALALLWWAANTRLRPAFARRNLAFFGQCRPEAWRPAEGPENETGLTVLQATVGHSGTTSMSAALHLLGLRSFHSDDVLVYLPEMFFPRPDVAALLRSCRVEAVALQHWLELNFELIERSPGVKVRDGGYLWRRVMTSLSAGWFGTRPMSRIPSLGRCHGHWTCCAIGFPGEWCGLKVPSATRMQRYRSRRSCRRCVTSR</sequence>
<keyword evidence="3" id="KW-1185">Reference proteome</keyword>
<keyword evidence="1" id="KW-0732">Signal</keyword>
<evidence type="ECO:0000313" key="2">
    <source>
        <dbReference type="EMBL" id="CAK0880593.1"/>
    </source>
</evidence>
<name>A0ABN9W718_9DINO</name>
<accession>A0ABN9W718</accession>
<feature type="chain" id="PRO_5047042978" evidence="1">
    <location>
        <begin position="31"/>
        <end position="211"/>
    </location>
</feature>